<reference evidence="1 2" key="1">
    <citation type="journal article" date="2021" name="Hortic Res">
        <title>High-quality reference genome and annotation aids understanding of berry development for evergreen blueberry (Vaccinium darrowii).</title>
        <authorList>
            <person name="Yu J."/>
            <person name="Hulse-Kemp A.M."/>
            <person name="Babiker E."/>
            <person name="Staton M."/>
        </authorList>
    </citation>
    <scope>NUCLEOTIDE SEQUENCE [LARGE SCALE GENOMIC DNA]</scope>
    <source>
        <strain evidence="2">cv. NJ 8807/NJ 8810</strain>
        <tissue evidence="1">Young leaf</tissue>
    </source>
</reference>
<comment type="caution">
    <text evidence="1">The sequence shown here is derived from an EMBL/GenBank/DDBJ whole genome shotgun (WGS) entry which is preliminary data.</text>
</comment>
<evidence type="ECO:0000313" key="1">
    <source>
        <dbReference type="EMBL" id="KAH7867459.1"/>
    </source>
</evidence>
<dbReference type="Proteomes" id="UP000828048">
    <property type="component" value="Chromosome 9"/>
</dbReference>
<proteinExistence type="predicted"/>
<accession>A0ACB7ZPN9</accession>
<organism evidence="1 2">
    <name type="scientific">Vaccinium darrowii</name>
    <dbReference type="NCBI Taxonomy" id="229202"/>
    <lineage>
        <taxon>Eukaryota</taxon>
        <taxon>Viridiplantae</taxon>
        <taxon>Streptophyta</taxon>
        <taxon>Embryophyta</taxon>
        <taxon>Tracheophyta</taxon>
        <taxon>Spermatophyta</taxon>
        <taxon>Magnoliopsida</taxon>
        <taxon>eudicotyledons</taxon>
        <taxon>Gunneridae</taxon>
        <taxon>Pentapetalae</taxon>
        <taxon>asterids</taxon>
        <taxon>Ericales</taxon>
        <taxon>Ericaceae</taxon>
        <taxon>Vaccinioideae</taxon>
        <taxon>Vaccinieae</taxon>
        <taxon>Vaccinium</taxon>
    </lineage>
</organism>
<name>A0ACB7ZPN9_9ERIC</name>
<keyword evidence="2" id="KW-1185">Reference proteome</keyword>
<dbReference type="EMBL" id="CM037159">
    <property type="protein sequence ID" value="KAH7867459.1"/>
    <property type="molecule type" value="Genomic_DNA"/>
</dbReference>
<sequence>MLRSSPRREPPGRTVWLGIRQIKAGYSWNFPPLVLNDKIVVSPSSEVEEQDSFELNCPNGDVIVVNIKYQWYPLKCSSCKVFGHSDKHCPRNRTVDVSSSKPPAGGDTAAAGSVGKRPGLGVKEPAGGGNEIPAGPGGAEVGERPPRSPCSPKYPSPPSEIHIGDVAAINSILDQYATRMAAVEASNTLGKESVSMPSEGQELEKEGPSTSPLSVGTAVLAGNMFSPLSDLPVIDEVTPLPASSVPLPEVRDQSAPKRGKRKQKGKGKGGAVAVAEHKTFFVSIVYGMNLARERVRLWRDLSFLFPQLGTAAWTILGDFNVVRHPKERVEGFDPIASADFNKCIEDINMQEMVTKGFWFTWSNKRGGNGAIKSRLDRVLLNDAWLDLFRDSEVVGFAPGISDHCALVLTVLPNKFKACPFRFFNFWMLDGRFKGILSSSWREPAQGNPLTYLSYKLKRLKPLLKAFHKQNFNHLSGRVTLAKDNLSKIQDLCFRFPLDNFLCDLEKDLVQQYYSLSVAEESYKKQKSRISWLALGDKNTRFFHHKMNAHRVRNSILSLATDQGVRLEDPNAIEAEILGYFQGLLGTGFAGKWDPSEALHTALLHKRMAFYGRCAWTMRLMTRRNSNGIAKIDEIAEEGFDDNKIGKGVPIDGLWRQSKYAVVGG</sequence>
<gene>
    <name evidence="1" type="ORF">Vadar_033759</name>
</gene>
<evidence type="ECO:0000313" key="2">
    <source>
        <dbReference type="Proteomes" id="UP000828048"/>
    </source>
</evidence>
<protein>
    <submittedName>
        <fullName evidence="1">Uncharacterized protein</fullName>
    </submittedName>
</protein>